<evidence type="ECO:0000313" key="8">
    <source>
        <dbReference type="EMBL" id="KKY18530.1"/>
    </source>
</evidence>
<keyword evidence="5" id="KW-0326">Glycosidase</keyword>
<evidence type="ECO:0000256" key="6">
    <source>
        <dbReference type="SAM" id="SignalP"/>
    </source>
</evidence>
<feature type="signal peptide" evidence="6">
    <location>
        <begin position="1"/>
        <end position="18"/>
    </location>
</feature>
<dbReference type="InterPro" id="IPR045053">
    <property type="entry name" value="MAN-like"/>
</dbReference>
<dbReference type="Pfam" id="PF26410">
    <property type="entry name" value="GH5_mannosidase"/>
    <property type="match status" value="1"/>
</dbReference>
<evidence type="ECO:0000256" key="2">
    <source>
        <dbReference type="ARBA" id="ARBA00005641"/>
    </source>
</evidence>
<dbReference type="EC" id="3.2.1.78" evidence="3"/>
<reference evidence="8 9" key="2">
    <citation type="submission" date="2015-05" db="EMBL/GenBank/DDBJ databases">
        <authorList>
            <person name="Morales-Cruz A."/>
            <person name="Amrine K.C."/>
            <person name="Cantu D."/>
        </authorList>
    </citation>
    <scope>NUCLEOTIDE SEQUENCE [LARGE SCALE GENOMIC DNA]</scope>
    <source>
        <strain evidence="8">UCRPC4</strain>
    </source>
</reference>
<dbReference type="InterPro" id="IPR017853">
    <property type="entry name" value="GH"/>
</dbReference>
<sequence>MHFSLSLAAFLAAPLTLAAPATVNAKAVGRLFSLNGTVTYFAGTNAWWLGHLTEDADVDTAMSEIAASQEKVVRVWGFGNSNVNDTSSVYYQLINETLPGLHTEINYGSNGIGRLDSVVASAEKYSIGLVLPMLNNWDDLGGINTYCAVFGCNETTFYTNTDAQAAYKNYVKFIVQRYQSSTAVFAWELCNEPRCHGCNSSVIYEWASDISEYIKSLDSSHMVALGDEGWLCSGGDGYAYSCGEGVDFALNLEIPTLDYGTFHLYPDTWGYNESWGNTWILDHDAVGKASGKPIVLEEFGALQNMTYYESQWQETVLTETEIAADQFWQFASPDLSSGTDLGDDYSITYGTQQYQVIGTSHAEKMLAKNVSKTDD</sequence>
<dbReference type="GO" id="GO:0046355">
    <property type="term" value="P:mannan catabolic process"/>
    <property type="evidence" value="ECO:0007669"/>
    <property type="project" value="UniProtKB-ARBA"/>
</dbReference>
<dbReference type="InterPro" id="IPR001547">
    <property type="entry name" value="Glyco_hydro_5"/>
</dbReference>
<feature type="chain" id="PRO_5002544959" description="mannan endo-1,4-beta-mannosidase" evidence="6">
    <location>
        <begin position="19"/>
        <end position="375"/>
    </location>
</feature>
<dbReference type="SUPFAM" id="SSF51445">
    <property type="entry name" value="(Trans)glycosidases"/>
    <property type="match status" value="1"/>
</dbReference>
<dbReference type="Proteomes" id="UP000053317">
    <property type="component" value="Unassembled WGS sequence"/>
</dbReference>
<comment type="catalytic activity">
    <reaction evidence="1">
        <text>Random hydrolysis of (1-&gt;4)-beta-D-mannosidic linkages in mannans, galactomannans and glucomannans.</text>
        <dbReference type="EC" id="3.2.1.78"/>
    </reaction>
</comment>
<reference evidence="8 9" key="1">
    <citation type="submission" date="2015-05" db="EMBL/GenBank/DDBJ databases">
        <title>Distinctive expansion of gene families associated with plant cell wall degradation and secondary metabolism in the genomes of grapevine trunk pathogens.</title>
        <authorList>
            <person name="Lawrence D.P."/>
            <person name="Travadon R."/>
            <person name="Rolshausen P.E."/>
            <person name="Baumgartner K."/>
        </authorList>
    </citation>
    <scope>NUCLEOTIDE SEQUENCE [LARGE SCALE GENOMIC DNA]</scope>
    <source>
        <strain evidence="8">UCRPC4</strain>
    </source>
</reference>
<dbReference type="PANTHER" id="PTHR31451:SF10">
    <property type="entry name" value="MANNAN ENDO-1,4-BETA-MANNOSIDASE B"/>
    <property type="match status" value="1"/>
</dbReference>
<protein>
    <recommendedName>
        <fullName evidence="3">mannan endo-1,4-beta-mannosidase</fullName>
        <ecNumber evidence="3">3.2.1.78</ecNumber>
    </recommendedName>
</protein>
<proteinExistence type="inferred from homology"/>
<dbReference type="AlphaFoldDB" id="A0A0G2GNX9"/>
<dbReference type="OrthoDB" id="406631at2759"/>
<keyword evidence="9" id="KW-1185">Reference proteome</keyword>
<accession>A0A0G2GNX9</accession>
<evidence type="ECO:0000259" key="7">
    <source>
        <dbReference type="Pfam" id="PF26410"/>
    </source>
</evidence>
<dbReference type="PANTHER" id="PTHR31451">
    <property type="match status" value="1"/>
</dbReference>
<name>A0A0G2GNX9_PHACM</name>
<evidence type="ECO:0000256" key="3">
    <source>
        <dbReference type="ARBA" id="ARBA00012706"/>
    </source>
</evidence>
<keyword evidence="4" id="KW-0378">Hydrolase</keyword>
<keyword evidence="6" id="KW-0732">Signal</keyword>
<dbReference type="GO" id="GO:0016985">
    <property type="term" value="F:mannan endo-1,4-beta-mannosidase activity"/>
    <property type="evidence" value="ECO:0007669"/>
    <property type="project" value="UniProtKB-EC"/>
</dbReference>
<dbReference type="Gene3D" id="3.20.20.80">
    <property type="entry name" value="Glycosidases"/>
    <property type="match status" value="1"/>
</dbReference>
<evidence type="ECO:0000256" key="4">
    <source>
        <dbReference type="ARBA" id="ARBA00022801"/>
    </source>
</evidence>
<evidence type="ECO:0000256" key="5">
    <source>
        <dbReference type="ARBA" id="ARBA00023295"/>
    </source>
</evidence>
<evidence type="ECO:0000313" key="9">
    <source>
        <dbReference type="Proteomes" id="UP000053317"/>
    </source>
</evidence>
<evidence type="ECO:0000256" key="1">
    <source>
        <dbReference type="ARBA" id="ARBA00001678"/>
    </source>
</evidence>
<comment type="similarity">
    <text evidence="2">Belongs to the glycosyl hydrolase 5 (cellulase A) family.</text>
</comment>
<feature type="domain" description="Glycoside hydrolase family 5" evidence="7">
    <location>
        <begin position="29"/>
        <end position="311"/>
    </location>
</feature>
<gene>
    <name evidence="8" type="ORF">UCRPC4_g04866</name>
</gene>
<organism evidence="8 9">
    <name type="scientific">Phaeomoniella chlamydospora</name>
    <name type="common">Phaeoacremonium chlamydosporum</name>
    <dbReference type="NCBI Taxonomy" id="158046"/>
    <lineage>
        <taxon>Eukaryota</taxon>
        <taxon>Fungi</taxon>
        <taxon>Dikarya</taxon>
        <taxon>Ascomycota</taxon>
        <taxon>Pezizomycotina</taxon>
        <taxon>Eurotiomycetes</taxon>
        <taxon>Chaetothyriomycetidae</taxon>
        <taxon>Phaeomoniellales</taxon>
        <taxon>Phaeomoniellaceae</taxon>
        <taxon>Phaeomoniella</taxon>
    </lineage>
</organism>
<comment type="caution">
    <text evidence="8">The sequence shown here is derived from an EMBL/GenBank/DDBJ whole genome shotgun (WGS) entry which is preliminary data.</text>
</comment>
<dbReference type="EMBL" id="LCWF01000120">
    <property type="protein sequence ID" value="KKY18530.1"/>
    <property type="molecule type" value="Genomic_DNA"/>
</dbReference>